<keyword evidence="3" id="KW-1185">Reference proteome</keyword>
<protein>
    <submittedName>
        <fullName evidence="2">Uncharacterized protein</fullName>
    </submittedName>
</protein>
<feature type="compositionally biased region" description="Low complexity" evidence="1">
    <location>
        <begin position="124"/>
        <end position="142"/>
    </location>
</feature>
<dbReference type="Proteomes" id="UP000811619">
    <property type="component" value="Unassembled WGS sequence"/>
</dbReference>
<feature type="region of interest" description="Disordered" evidence="1">
    <location>
        <begin position="51"/>
        <end position="142"/>
    </location>
</feature>
<proteinExistence type="predicted"/>
<comment type="caution">
    <text evidence="2">The sequence shown here is derived from an EMBL/GenBank/DDBJ whole genome shotgun (WGS) entry which is preliminary data.</text>
</comment>
<feature type="compositionally biased region" description="Basic and acidic residues" evidence="1">
    <location>
        <begin position="105"/>
        <end position="120"/>
    </location>
</feature>
<reference evidence="2" key="1">
    <citation type="journal article" date="2020" name="bioRxiv">
        <title>Whole genome comparisons of ergot fungi reveals the divergence and evolution of species within the genus Claviceps are the result of varying mechanisms driving genome evolution and host range expansion.</title>
        <authorList>
            <person name="Wyka S.A."/>
            <person name="Mondo S.J."/>
            <person name="Liu M."/>
            <person name="Dettman J."/>
            <person name="Nalam V."/>
            <person name="Broders K.D."/>
        </authorList>
    </citation>
    <scope>NUCLEOTIDE SEQUENCE</scope>
    <source>
        <strain evidence="2">CCC 489</strain>
    </source>
</reference>
<evidence type="ECO:0000313" key="3">
    <source>
        <dbReference type="Proteomes" id="UP000811619"/>
    </source>
</evidence>
<accession>A0A8K0J240</accession>
<feature type="compositionally biased region" description="Basic and acidic residues" evidence="1">
    <location>
        <begin position="60"/>
        <end position="70"/>
    </location>
</feature>
<gene>
    <name evidence="2" type="ORF">E4U42_000067</name>
</gene>
<evidence type="ECO:0000313" key="2">
    <source>
        <dbReference type="EMBL" id="KAG5915276.1"/>
    </source>
</evidence>
<evidence type="ECO:0000256" key="1">
    <source>
        <dbReference type="SAM" id="MobiDB-lite"/>
    </source>
</evidence>
<name>A0A8K0J240_9HYPO</name>
<organism evidence="2 3">
    <name type="scientific">Claviceps africana</name>
    <dbReference type="NCBI Taxonomy" id="83212"/>
    <lineage>
        <taxon>Eukaryota</taxon>
        <taxon>Fungi</taxon>
        <taxon>Dikarya</taxon>
        <taxon>Ascomycota</taxon>
        <taxon>Pezizomycotina</taxon>
        <taxon>Sordariomycetes</taxon>
        <taxon>Hypocreomycetidae</taxon>
        <taxon>Hypocreales</taxon>
        <taxon>Clavicipitaceae</taxon>
        <taxon>Claviceps</taxon>
    </lineage>
</organism>
<dbReference type="OrthoDB" id="340681at2759"/>
<dbReference type="EMBL" id="SRPY01001004">
    <property type="protein sequence ID" value="KAG5915276.1"/>
    <property type="molecule type" value="Genomic_DNA"/>
</dbReference>
<sequence length="142" mass="15965">MTIKNTADPDAVTTETMADRLRYVQSETWRRMRYTDENDEAAWDVYNESLFLQPRAAAAPEDKDKGKGKDDDDDHDQDLPAQVPRLAARWRDKQMLEAISGIVKPDPEPALKPEPDEPGKPARARPAGRAPRARNPASITID</sequence>
<dbReference type="AlphaFoldDB" id="A0A8K0J240"/>